<organism evidence="2 3">
    <name type="scientific">Ileibacterium valens</name>
    <dbReference type="NCBI Taxonomy" id="1862668"/>
    <lineage>
        <taxon>Bacteria</taxon>
        <taxon>Bacillati</taxon>
        <taxon>Bacillota</taxon>
        <taxon>Erysipelotrichia</taxon>
        <taxon>Erysipelotrichales</taxon>
        <taxon>Erysipelotrichaceae</taxon>
        <taxon>Ileibacterium</taxon>
    </lineage>
</organism>
<accession>A0A1U7NGI1</accession>
<keyword evidence="1" id="KW-0812">Transmembrane</keyword>
<evidence type="ECO:0000256" key="1">
    <source>
        <dbReference type="SAM" id="Phobius"/>
    </source>
</evidence>
<dbReference type="AlphaFoldDB" id="A0A1U7NGI1"/>
<feature type="transmembrane region" description="Helical" evidence="1">
    <location>
        <begin position="147"/>
        <end position="169"/>
    </location>
</feature>
<evidence type="ECO:0000313" key="3">
    <source>
        <dbReference type="Proteomes" id="UP000186341"/>
    </source>
</evidence>
<evidence type="ECO:0000313" key="2">
    <source>
        <dbReference type="EMBL" id="OLU40185.1"/>
    </source>
</evidence>
<keyword evidence="1" id="KW-1133">Transmembrane helix</keyword>
<dbReference type="Proteomes" id="UP000186341">
    <property type="component" value="Unassembled WGS sequence"/>
</dbReference>
<reference evidence="2 3" key="1">
    <citation type="submission" date="2016-11" db="EMBL/GenBank/DDBJ databases">
        <title>Description of two novel members of the family Erysipelotrichaceae: Ileibacterium lipovorans gen. nov., sp. nov. and Dubosiella newyorkensis, gen. nov., sp. nov.</title>
        <authorList>
            <person name="Cox L.M."/>
            <person name="Sohn J."/>
            <person name="Tyrrell K.L."/>
            <person name="Citron D.M."/>
            <person name="Lawson P.A."/>
            <person name="Patel N.B."/>
            <person name="Iizumi T."/>
            <person name="Perez-Perez G.I."/>
            <person name="Goldstein E.J."/>
            <person name="Blaser M.J."/>
        </authorList>
    </citation>
    <scope>NUCLEOTIDE SEQUENCE [LARGE SCALE GENOMIC DNA]</scope>
    <source>
        <strain evidence="2 3">NYU-BL-A3</strain>
    </source>
</reference>
<keyword evidence="1" id="KW-0472">Membrane</keyword>
<comment type="caution">
    <text evidence="2">The sequence shown here is derived from an EMBL/GenBank/DDBJ whole genome shotgun (WGS) entry which is preliminary data.</text>
</comment>
<feature type="transmembrane region" description="Helical" evidence="1">
    <location>
        <begin position="123"/>
        <end position="141"/>
    </location>
</feature>
<gene>
    <name evidence="2" type="ORF">BO222_05600</name>
</gene>
<evidence type="ECO:0008006" key="4">
    <source>
        <dbReference type="Google" id="ProtNLM"/>
    </source>
</evidence>
<dbReference type="RefSeq" id="WP_075819156.1">
    <property type="nucleotide sequence ID" value="NZ_CAQPUY010000070.1"/>
</dbReference>
<dbReference type="Pfam" id="PF11667">
    <property type="entry name" value="DUF3267"/>
    <property type="match status" value="1"/>
</dbReference>
<keyword evidence="3" id="KW-1185">Reference proteome</keyword>
<feature type="transmembrane region" description="Helical" evidence="1">
    <location>
        <begin position="39"/>
        <end position="59"/>
    </location>
</feature>
<sequence length="202" mass="22600">MKFIVKGKYSGNESDLPTRHVPGSTQFKEVESVSQLSKLASVISLLILAVLFLIIGYVSAKADYPFMDHPIQLIFGALLSCLVFIPHEFLHAICFKQDVEFYENLSQGMLFVVGTEDMSKARFIFMSLLPTIVFGFIPYISYLFDPTLLFCGVFGAMNIASGAGDFYNVYNAITHVPAHALIYMSGLHSFWYLPETSNSHQN</sequence>
<dbReference type="EMBL" id="MPJW01000115">
    <property type="protein sequence ID" value="OLU40185.1"/>
    <property type="molecule type" value="Genomic_DNA"/>
</dbReference>
<name>A0A1U7NGI1_9FIRM</name>
<protein>
    <recommendedName>
        <fullName evidence="4">DUF3267 domain-containing protein</fullName>
    </recommendedName>
</protein>
<feature type="transmembrane region" description="Helical" evidence="1">
    <location>
        <begin position="71"/>
        <end position="90"/>
    </location>
</feature>
<dbReference type="InterPro" id="IPR021683">
    <property type="entry name" value="DUF3267"/>
</dbReference>
<proteinExistence type="predicted"/>